<protein>
    <submittedName>
        <fullName evidence="1">Uncharacterized protein</fullName>
    </submittedName>
</protein>
<gene>
    <name evidence="1" type="ORF">HIM_05055</name>
</gene>
<organism evidence="1 2">
    <name type="scientific">Hirsutella minnesotensis 3608</name>
    <dbReference type="NCBI Taxonomy" id="1043627"/>
    <lineage>
        <taxon>Eukaryota</taxon>
        <taxon>Fungi</taxon>
        <taxon>Dikarya</taxon>
        <taxon>Ascomycota</taxon>
        <taxon>Pezizomycotina</taxon>
        <taxon>Sordariomycetes</taxon>
        <taxon>Hypocreomycetidae</taxon>
        <taxon>Hypocreales</taxon>
        <taxon>Ophiocordycipitaceae</taxon>
        <taxon>Hirsutella</taxon>
    </lineage>
</organism>
<sequence>MPRRRCQQLAHGSFIAEADVTFGTPGPPAPPSRRYLPPQPMTGSWPSYAAAAAAAFSDSSLHQSVHELHPSTLLIFALILPSARPPAVPRFSKFVCSWHRHEPPLFGTPTL</sequence>
<evidence type="ECO:0000313" key="2">
    <source>
        <dbReference type="Proteomes" id="UP000054481"/>
    </source>
</evidence>
<reference evidence="1 2" key="1">
    <citation type="journal article" date="2014" name="Genome Biol. Evol.">
        <title>Comparative genomics and transcriptomics analyses reveal divergent lifestyle features of nematode endoparasitic fungus Hirsutella minnesotensis.</title>
        <authorList>
            <person name="Lai Y."/>
            <person name="Liu K."/>
            <person name="Zhang X."/>
            <person name="Zhang X."/>
            <person name="Li K."/>
            <person name="Wang N."/>
            <person name="Shu C."/>
            <person name="Wu Y."/>
            <person name="Wang C."/>
            <person name="Bushley K.E."/>
            <person name="Xiang M."/>
            <person name="Liu X."/>
        </authorList>
    </citation>
    <scope>NUCLEOTIDE SEQUENCE [LARGE SCALE GENOMIC DNA]</scope>
    <source>
        <strain evidence="1 2">3608</strain>
    </source>
</reference>
<dbReference type="Proteomes" id="UP000054481">
    <property type="component" value="Unassembled WGS sequence"/>
</dbReference>
<dbReference type="AlphaFoldDB" id="A0A0F8A0T0"/>
<keyword evidence="2" id="KW-1185">Reference proteome</keyword>
<name>A0A0F8A0T0_9HYPO</name>
<accession>A0A0F8A0T0</accession>
<proteinExistence type="predicted"/>
<dbReference type="EMBL" id="KQ030516">
    <property type="protein sequence ID" value="KJZ75592.1"/>
    <property type="molecule type" value="Genomic_DNA"/>
</dbReference>
<evidence type="ECO:0000313" key="1">
    <source>
        <dbReference type="EMBL" id="KJZ75592.1"/>
    </source>
</evidence>